<dbReference type="GeneID" id="95418383"/>
<dbReference type="PANTHER" id="PTHR43036:SF2">
    <property type="entry name" value="OS04G0481300 PROTEIN"/>
    <property type="match status" value="1"/>
</dbReference>
<evidence type="ECO:0000313" key="3">
    <source>
        <dbReference type="Proteomes" id="UP000007257"/>
    </source>
</evidence>
<dbReference type="Pfam" id="PF08241">
    <property type="entry name" value="Methyltransf_11"/>
    <property type="match status" value="1"/>
</dbReference>
<dbReference type="eggNOG" id="COG2226">
    <property type="taxonomic scope" value="Bacteria"/>
</dbReference>
<dbReference type="OrthoDB" id="6191410at2"/>
<name>A0A0H3F6L7_RAHSY</name>
<dbReference type="GO" id="GO:0008757">
    <property type="term" value="F:S-adenosylmethionine-dependent methyltransferase activity"/>
    <property type="evidence" value="ECO:0007669"/>
    <property type="project" value="InterPro"/>
</dbReference>
<dbReference type="Gene3D" id="3.40.50.150">
    <property type="entry name" value="Vaccinia Virus protein VP39"/>
    <property type="match status" value="1"/>
</dbReference>
<dbReference type="Proteomes" id="UP000007257">
    <property type="component" value="Chromosome"/>
</dbReference>
<dbReference type="GO" id="GO:0032259">
    <property type="term" value="P:methylation"/>
    <property type="evidence" value="ECO:0007669"/>
    <property type="project" value="UniProtKB-KW"/>
</dbReference>
<keyword evidence="2" id="KW-0489">Methyltransferase</keyword>
<dbReference type="PANTHER" id="PTHR43036">
    <property type="entry name" value="OSJNBB0011N17.9 PROTEIN"/>
    <property type="match status" value="1"/>
</dbReference>
<protein>
    <submittedName>
        <fullName evidence="2">Methyltransferase type 11</fullName>
    </submittedName>
</protein>
<organism evidence="2 3">
    <name type="scientific">Rahnella sp. (strain Y9602)</name>
    <dbReference type="NCBI Taxonomy" id="2703885"/>
    <lineage>
        <taxon>Bacteria</taxon>
        <taxon>Pseudomonadati</taxon>
        <taxon>Pseudomonadota</taxon>
        <taxon>Gammaproteobacteria</taxon>
        <taxon>Enterobacterales</taxon>
        <taxon>Yersiniaceae</taxon>
        <taxon>Rahnella</taxon>
    </lineage>
</organism>
<accession>A0A0H3F6L7</accession>
<evidence type="ECO:0000259" key="1">
    <source>
        <dbReference type="Pfam" id="PF08241"/>
    </source>
</evidence>
<dbReference type="SUPFAM" id="SSF53335">
    <property type="entry name" value="S-adenosyl-L-methionine-dependent methyltransferases"/>
    <property type="match status" value="1"/>
</dbReference>
<dbReference type="CDD" id="cd02440">
    <property type="entry name" value="AdoMet_MTases"/>
    <property type="match status" value="1"/>
</dbReference>
<dbReference type="RefSeq" id="WP_013574249.1">
    <property type="nucleotide sequence ID" value="NC_015061.1"/>
</dbReference>
<dbReference type="HOGENOM" id="CLU_075049_1_0_6"/>
<dbReference type="InterPro" id="IPR029063">
    <property type="entry name" value="SAM-dependent_MTases_sf"/>
</dbReference>
<reference evidence="3" key="1">
    <citation type="submission" date="2011-01" db="EMBL/GenBank/DDBJ databases">
        <title>Complete sequence of chromosome of Rahnella sp. Y9602.</title>
        <authorList>
            <consortium name="US DOE Joint Genome Institute"/>
            <person name="Lucas S."/>
            <person name="Copeland A."/>
            <person name="Lapidus A."/>
            <person name="Cheng J.-F."/>
            <person name="Goodwin L."/>
            <person name="Pitluck S."/>
            <person name="Lu M."/>
            <person name="Detter J.C."/>
            <person name="Han C."/>
            <person name="Tapia R."/>
            <person name="Land M."/>
            <person name="Hauser L."/>
            <person name="Kyrpides N."/>
            <person name="Ivanova N."/>
            <person name="Ovchinnikova G."/>
            <person name="Pagani I."/>
            <person name="Sobecky P.A."/>
            <person name="Martinez R.J."/>
            <person name="Woyke T."/>
        </authorList>
    </citation>
    <scope>NUCLEOTIDE SEQUENCE [LARGE SCALE GENOMIC DNA]</scope>
    <source>
        <strain evidence="3">Y9602</strain>
    </source>
</reference>
<reference evidence="2 3" key="2">
    <citation type="journal article" date="2012" name="J. Bacteriol.">
        <title>Complete Genome Sequence of Rahnella sp. Strain Y9602, a Gammaproteobacterium Isolate from Metal- and Radionuclide-Contaminated Soil.</title>
        <authorList>
            <person name="Martinez R.J."/>
            <person name="Bruce D."/>
            <person name="Detter C."/>
            <person name="Goodwin L.A."/>
            <person name="Han J."/>
            <person name="Han C.S."/>
            <person name="Held B."/>
            <person name="Land M.L."/>
            <person name="Mikhailova N."/>
            <person name="Nolan M."/>
            <person name="Pennacchio L."/>
            <person name="Pitluck S."/>
            <person name="Tapia R."/>
            <person name="Woyke T."/>
            <person name="Sobecky P.A."/>
        </authorList>
    </citation>
    <scope>NUCLEOTIDE SEQUENCE [LARGE SCALE GENOMIC DNA]</scope>
    <source>
        <strain evidence="2 3">Y9602</strain>
    </source>
</reference>
<dbReference type="InterPro" id="IPR013216">
    <property type="entry name" value="Methyltransf_11"/>
</dbReference>
<dbReference type="KEGG" id="rah:Rahaq_0919"/>
<sequence>MRPARIRKTIVAPASWDEIPCGGYYRAALEQQLQPWWGKLYGFHLLKIGALSAEIDARACPISHQVNFAQEGEGLHVRGDPYHLPFAAKSVDACLLSHTLAYADDPHRILREVDRVLIDDGWMVLSSFNPLSLLGIGKLMPLFRKRQPYSSRLFTQMRLLDWLSLLNYEVMVHRRFHVLPWKKNGGKLLSTHLPALGCMTLIIARKRTFPLTPTAKKVLAQKQKIPQAVGATKSYRKEHRD</sequence>
<keyword evidence="2" id="KW-0808">Transferase</keyword>
<feature type="domain" description="Methyltransferase type 11" evidence="1">
    <location>
        <begin position="76"/>
        <end position="124"/>
    </location>
</feature>
<gene>
    <name evidence="2" type="ordered locus">Rahaq_0919</name>
</gene>
<dbReference type="AlphaFoldDB" id="A0A0H3F6L7"/>
<evidence type="ECO:0000313" key="2">
    <source>
        <dbReference type="EMBL" id="ADW72544.1"/>
    </source>
</evidence>
<dbReference type="EMBL" id="CP002505">
    <property type="protein sequence ID" value="ADW72544.1"/>
    <property type="molecule type" value="Genomic_DNA"/>
</dbReference>
<proteinExistence type="predicted"/>